<evidence type="ECO:0000313" key="12">
    <source>
        <dbReference type="Proteomes" id="UP001370348"/>
    </source>
</evidence>
<feature type="transmembrane region" description="Helical" evidence="9">
    <location>
        <begin position="174"/>
        <end position="196"/>
    </location>
</feature>
<comment type="subcellular location">
    <subcellularLocation>
        <location evidence="1">Membrane</location>
    </subcellularLocation>
</comment>
<keyword evidence="6 7" id="KW-0456">Lyase</keyword>
<proteinExistence type="inferred from homology"/>
<dbReference type="InterPro" id="IPR001054">
    <property type="entry name" value="A/G_cyclase"/>
</dbReference>
<evidence type="ECO:0000256" key="5">
    <source>
        <dbReference type="ARBA" id="ARBA00023136"/>
    </source>
</evidence>
<keyword evidence="5 9" id="KW-0472">Membrane</keyword>
<feature type="transmembrane region" description="Helical" evidence="9">
    <location>
        <begin position="66"/>
        <end position="86"/>
    </location>
</feature>
<dbReference type="PANTHER" id="PTHR11920:SF335">
    <property type="entry name" value="GUANYLATE CYCLASE"/>
    <property type="match status" value="1"/>
</dbReference>
<keyword evidence="3" id="KW-0547">Nucleotide-binding</keyword>
<dbReference type="InterPro" id="IPR029787">
    <property type="entry name" value="Nucleotide_cyclase"/>
</dbReference>
<feature type="transmembrane region" description="Helical" evidence="9">
    <location>
        <begin position="147"/>
        <end position="168"/>
    </location>
</feature>
<organism evidence="11 12">
    <name type="scientific">Pendulispora albinea</name>
    <dbReference type="NCBI Taxonomy" id="2741071"/>
    <lineage>
        <taxon>Bacteria</taxon>
        <taxon>Pseudomonadati</taxon>
        <taxon>Myxococcota</taxon>
        <taxon>Myxococcia</taxon>
        <taxon>Myxococcales</taxon>
        <taxon>Sorangiineae</taxon>
        <taxon>Pendulisporaceae</taxon>
        <taxon>Pendulispora</taxon>
    </lineage>
</organism>
<feature type="transmembrane region" description="Helical" evidence="9">
    <location>
        <begin position="123"/>
        <end position="140"/>
    </location>
</feature>
<evidence type="ECO:0000256" key="3">
    <source>
        <dbReference type="ARBA" id="ARBA00022741"/>
    </source>
</evidence>
<comment type="similarity">
    <text evidence="7">Belongs to the adenylyl cyclase class-4/guanylyl cyclase family.</text>
</comment>
<evidence type="ECO:0000256" key="2">
    <source>
        <dbReference type="ARBA" id="ARBA00022692"/>
    </source>
</evidence>
<dbReference type="PROSITE" id="PS50125">
    <property type="entry name" value="GUANYLATE_CYCLASE_2"/>
    <property type="match status" value="1"/>
</dbReference>
<evidence type="ECO:0000256" key="8">
    <source>
        <dbReference type="SAM" id="MobiDB-lite"/>
    </source>
</evidence>
<dbReference type="InterPro" id="IPR018297">
    <property type="entry name" value="A/G_cyclase_CS"/>
</dbReference>
<feature type="compositionally biased region" description="Gly residues" evidence="8">
    <location>
        <begin position="447"/>
        <end position="456"/>
    </location>
</feature>
<keyword evidence="4 9" id="KW-1133">Transmembrane helix</keyword>
<dbReference type="PANTHER" id="PTHR11920">
    <property type="entry name" value="GUANYLYL CYCLASE"/>
    <property type="match status" value="1"/>
</dbReference>
<dbReference type="InterPro" id="IPR050401">
    <property type="entry name" value="Cyclic_nucleotide_synthase"/>
</dbReference>
<evidence type="ECO:0000256" key="1">
    <source>
        <dbReference type="ARBA" id="ARBA00004370"/>
    </source>
</evidence>
<dbReference type="SUPFAM" id="SSF55073">
    <property type="entry name" value="Nucleotide cyclase"/>
    <property type="match status" value="1"/>
</dbReference>
<reference evidence="11 12" key="1">
    <citation type="submission" date="2021-12" db="EMBL/GenBank/DDBJ databases">
        <title>Discovery of the Pendulisporaceae a myxobacterial family with distinct sporulation behavior and unique specialized metabolism.</title>
        <authorList>
            <person name="Garcia R."/>
            <person name="Popoff A."/>
            <person name="Bader C.D."/>
            <person name="Loehr J."/>
            <person name="Walesch S."/>
            <person name="Walt C."/>
            <person name="Boldt J."/>
            <person name="Bunk B."/>
            <person name="Haeckl F.J.F.P.J."/>
            <person name="Gunesch A.P."/>
            <person name="Birkelbach J."/>
            <person name="Nuebel U."/>
            <person name="Pietschmann T."/>
            <person name="Bach T."/>
            <person name="Mueller R."/>
        </authorList>
    </citation>
    <scope>NUCLEOTIDE SEQUENCE [LARGE SCALE GENOMIC DNA]</scope>
    <source>
        <strain evidence="11 12">MSr11954</strain>
    </source>
</reference>
<keyword evidence="2 9" id="KW-0812">Transmembrane</keyword>
<dbReference type="SMART" id="SM00044">
    <property type="entry name" value="CYCc"/>
    <property type="match status" value="1"/>
</dbReference>
<evidence type="ECO:0000256" key="9">
    <source>
        <dbReference type="SAM" id="Phobius"/>
    </source>
</evidence>
<protein>
    <recommendedName>
        <fullName evidence="10">Guanylate cyclase domain-containing protein</fullName>
    </recommendedName>
</protein>
<dbReference type="CDD" id="cd07302">
    <property type="entry name" value="CHD"/>
    <property type="match status" value="1"/>
</dbReference>
<feature type="transmembrane region" description="Helical" evidence="9">
    <location>
        <begin position="36"/>
        <end position="54"/>
    </location>
</feature>
<evidence type="ECO:0000256" key="4">
    <source>
        <dbReference type="ARBA" id="ARBA00022989"/>
    </source>
</evidence>
<dbReference type="PROSITE" id="PS00452">
    <property type="entry name" value="GUANYLATE_CYCLASE_1"/>
    <property type="match status" value="1"/>
</dbReference>
<evidence type="ECO:0000256" key="6">
    <source>
        <dbReference type="ARBA" id="ARBA00023239"/>
    </source>
</evidence>
<evidence type="ECO:0000259" key="10">
    <source>
        <dbReference type="PROSITE" id="PS50125"/>
    </source>
</evidence>
<evidence type="ECO:0000313" key="11">
    <source>
        <dbReference type="EMBL" id="WXB13012.1"/>
    </source>
</evidence>
<sequence>MAPDMDVRTHRVLATFLDPRLERQFRADYFERSVKSFTRFSIGLSAVAFLAYGIHDLLVIPSIRSFAWALRYGVFGPVAVLVTALMHSRKYEPWHQPAMLVFGMGCNVVVIAIAAVAPTHGYFIYNSFAILFVTLGPLVAKMNVFTQALYTLLTVFVYVLFDVVLVHAEDRVRVSMILTIVVLGGIGTLVAHQLELQAREGFLQRRTIYEQMDQLDHEKGKSDALLLNILPAKIAERLKREQGRTIADGFAQVTVLFSDIVGFTKMAERLAPSEVVRRLNAIFSTFDDMADRLGLEKIKTIGDAYMVAGGLPTSKDDHAHAVSEMALEMCRYMEEFSRELGEPVRVRIGVHTGPVVAGVIGKKKFIYDVWGDTVNTASRMESHGIEGRIQVTEATYERIKDHYDLEERGEIDVKGKGLMKTYWLRGRRDRLATPWLAPPPQAASTNGAGGNGVRVK</sequence>
<dbReference type="EMBL" id="CP089984">
    <property type="protein sequence ID" value="WXB13012.1"/>
    <property type="molecule type" value="Genomic_DNA"/>
</dbReference>
<dbReference type="Proteomes" id="UP001370348">
    <property type="component" value="Chromosome"/>
</dbReference>
<dbReference type="Gene3D" id="3.30.70.1230">
    <property type="entry name" value="Nucleotide cyclase"/>
    <property type="match status" value="1"/>
</dbReference>
<dbReference type="Gene3D" id="6.10.250.780">
    <property type="match status" value="1"/>
</dbReference>
<name>A0ABZ2LQ19_9BACT</name>
<gene>
    <name evidence="11" type="ORF">LZC94_34820</name>
</gene>
<accession>A0ABZ2LQ19</accession>
<evidence type="ECO:0000256" key="7">
    <source>
        <dbReference type="RuleBase" id="RU000405"/>
    </source>
</evidence>
<feature type="domain" description="Guanylate cyclase" evidence="10">
    <location>
        <begin position="254"/>
        <end position="381"/>
    </location>
</feature>
<feature type="region of interest" description="Disordered" evidence="8">
    <location>
        <begin position="434"/>
        <end position="456"/>
    </location>
</feature>
<feature type="transmembrane region" description="Helical" evidence="9">
    <location>
        <begin position="98"/>
        <end position="117"/>
    </location>
</feature>
<dbReference type="Pfam" id="PF00211">
    <property type="entry name" value="Guanylate_cyc"/>
    <property type="match status" value="1"/>
</dbReference>
<keyword evidence="12" id="KW-1185">Reference proteome</keyword>
<dbReference type="RefSeq" id="WP_394822631.1">
    <property type="nucleotide sequence ID" value="NZ_CP089984.1"/>
</dbReference>